<dbReference type="Proteomes" id="UP000609651">
    <property type="component" value="Unassembled WGS sequence"/>
</dbReference>
<dbReference type="PANTHER" id="PTHR43102:SF2">
    <property type="entry name" value="GAF DOMAIN-CONTAINING PROTEIN"/>
    <property type="match status" value="1"/>
</dbReference>
<evidence type="ECO:0000256" key="1">
    <source>
        <dbReference type="SAM" id="MobiDB-lite"/>
    </source>
</evidence>
<dbReference type="Gene3D" id="1.20.5.1930">
    <property type="match status" value="1"/>
</dbReference>
<dbReference type="RefSeq" id="WP_171186960.1">
    <property type="nucleotide sequence ID" value="NZ_WTPX01000065.1"/>
</dbReference>
<dbReference type="InterPro" id="IPR029016">
    <property type="entry name" value="GAF-like_dom_sf"/>
</dbReference>
<reference evidence="3 4" key="1">
    <citation type="journal article" date="2020" name="Syst. Appl. Microbiol.">
        <title>Alienimonas chondri sp. nov., a novel planctomycete isolated from the biofilm of the red alga Chondrus crispus.</title>
        <authorList>
            <person name="Vitorino I."/>
            <person name="Albuquerque L."/>
            <person name="Wiegand S."/>
            <person name="Kallscheuer N."/>
            <person name="da Costa M.S."/>
            <person name="Lobo-da-Cunha A."/>
            <person name="Jogler C."/>
            <person name="Lage O.M."/>
        </authorList>
    </citation>
    <scope>NUCLEOTIDE SEQUENCE [LARGE SCALE GENOMIC DNA]</scope>
    <source>
        <strain evidence="3 4">LzC2</strain>
    </source>
</reference>
<evidence type="ECO:0000259" key="2">
    <source>
        <dbReference type="PROSITE" id="PS50109"/>
    </source>
</evidence>
<dbReference type="InterPro" id="IPR003018">
    <property type="entry name" value="GAF"/>
</dbReference>
<sequence>MPPSSRTIACPIVTDPKRLAALAESGLPDTAPEEAFDRLTRFATRLLGVPVALVSLVDDRRQFFKSAVGLPEPWATQRETPLSHSFCQYVVSDRTPLVVEDARTDPRVAQNGAVRDLGVIAYAGVPLFAPNGQVLGAFCAIDGVPRAWSDDDLAILRELSDVAAAELRLRATVSRLDGENGRLEQAVQERTDQLRFASAAVADAARTERDRLARVLHDHLQQILVGAKMTLAAGGPVEDVAGFLDEAIAESRTLASELSPPVLRSDGLAPALTWLGTRSESRNGITVTVACDEALSTALPASTAATLYEFARELLLNVAKHAGGTSAAVIVDADSVSSGPAVRLTVTDDGGGFSLQPETEGPSDQDEGFGLSDLRQRVIAVGGRVASGNAPGGGGRVDVVLPLPRD</sequence>
<organism evidence="3 4">
    <name type="scientific">Alienimonas chondri</name>
    <dbReference type="NCBI Taxonomy" id="2681879"/>
    <lineage>
        <taxon>Bacteria</taxon>
        <taxon>Pseudomonadati</taxon>
        <taxon>Planctomycetota</taxon>
        <taxon>Planctomycetia</taxon>
        <taxon>Planctomycetales</taxon>
        <taxon>Planctomycetaceae</taxon>
        <taxon>Alienimonas</taxon>
    </lineage>
</organism>
<dbReference type="InterPro" id="IPR005467">
    <property type="entry name" value="His_kinase_dom"/>
</dbReference>
<dbReference type="Gene3D" id="3.30.450.40">
    <property type="match status" value="1"/>
</dbReference>
<keyword evidence="4" id="KW-1185">Reference proteome</keyword>
<dbReference type="Pfam" id="PF01590">
    <property type="entry name" value="GAF"/>
    <property type="match status" value="1"/>
</dbReference>
<dbReference type="Gene3D" id="3.30.565.10">
    <property type="entry name" value="Histidine kinase-like ATPase, C-terminal domain"/>
    <property type="match status" value="1"/>
</dbReference>
<accession>A0ABX1VDY5</accession>
<dbReference type="PANTHER" id="PTHR43102">
    <property type="entry name" value="SLR1143 PROTEIN"/>
    <property type="match status" value="1"/>
</dbReference>
<dbReference type="SUPFAM" id="SSF55874">
    <property type="entry name" value="ATPase domain of HSP90 chaperone/DNA topoisomerase II/histidine kinase"/>
    <property type="match status" value="1"/>
</dbReference>
<dbReference type="PROSITE" id="PS50109">
    <property type="entry name" value="HIS_KIN"/>
    <property type="match status" value="1"/>
</dbReference>
<proteinExistence type="predicted"/>
<dbReference type="InterPro" id="IPR003594">
    <property type="entry name" value="HATPase_dom"/>
</dbReference>
<dbReference type="InterPro" id="IPR036890">
    <property type="entry name" value="HATPase_C_sf"/>
</dbReference>
<evidence type="ECO:0000313" key="3">
    <source>
        <dbReference type="EMBL" id="NNJ26186.1"/>
    </source>
</evidence>
<protein>
    <recommendedName>
        <fullName evidence="2">Histidine kinase domain-containing protein</fullName>
    </recommendedName>
</protein>
<dbReference type="Pfam" id="PF02518">
    <property type="entry name" value="HATPase_c"/>
    <property type="match status" value="1"/>
</dbReference>
<gene>
    <name evidence="3" type="ORF">LzC2_22660</name>
</gene>
<comment type="caution">
    <text evidence="3">The sequence shown here is derived from an EMBL/GenBank/DDBJ whole genome shotgun (WGS) entry which is preliminary data.</text>
</comment>
<feature type="region of interest" description="Disordered" evidence="1">
    <location>
        <begin position="347"/>
        <end position="369"/>
    </location>
</feature>
<feature type="domain" description="Histidine kinase" evidence="2">
    <location>
        <begin position="307"/>
        <end position="405"/>
    </location>
</feature>
<dbReference type="SMART" id="SM00065">
    <property type="entry name" value="GAF"/>
    <property type="match status" value="1"/>
</dbReference>
<evidence type="ECO:0000313" key="4">
    <source>
        <dbReference type="Proteomes" id="UP000609651"/>
    </source>
</evidence>
<dbReference type="SUPFAM" id="SSF55781">
    <property type="entry name" value="GAF domain-like"/>
    <property type="match status" value="1"/>
</dbReference>
<name>A0ABX1VDY5_9PLAN</name>
<dbReference type="EMBL" id="WTPX01000065">
    <property type="protein sequence ID" value="NNJ26186.1"/>
    <property type="molecule type" value="Genomic_DNA"/>
</dbReference>
<dbReference type="CDD" id="cd16917">
    <property type="entry name" value="HATPase_UhpB-NarQ-NarX-like"/>
    <property type="match status" value="1"/>
</dbReference>